<reference evidence="1" key="1">
    <citation type="submission" date="2020-03" db="EMBL/GenBank/DDBJ databases">
        <authorList>
            <person name="Weist P."/>
        </authorList>
    </citation>
    <scope>NUCLEOTIDE SEQUENCE</scope>
</reference>
<keyword evidence="2" id="KW-1185">Reference proteome</keyword>
<protein>
    <submittedName>
        <fullName evidence="1">Uncharacterized protein</fullName>
    </submittedName>
</protein>
<sequence>MSRMCSGRLKCSDKIPDSSLQQVFSSRPEEEEEEEEGRLLFEVLELFKYGIPDVPRNTLELFLENTEAPRPDGVNYLYSEFWVSSWFSLSGKPPEEGDLKASCLNARTSTVSSRHKGAAVERNNEVAYTTGRNEFSQRVRWLRSALEIV</sequence>
<evidence type="ECO:0000313" key="1">
    <source>
        <dbReference type="EMBL" id="CAB1447478.1"/>
    </source>
</evidence>
<organism evidence="1 2">
    <name type="scientific">Pleuronectes platessa</name>
    <name type="common">European plaice</name>
    <dbReference type="NCBI Taxonomy" id="8262"/>
    <lineage>
        <taxon>Eukaryota</taxon>
        <taxon>Metazoa</taxon>
        <taxon>Chordata</taxon>
        <taxon>Craniata</taxon>
        <taxon>Vertebrata</taxon>
        <taxon>Euteleostomi</taxon>
        <taxon>Actinopterygii</taxon>
        <taxon>Neopterygii</taxon>
        <taxon>Teleostei</taxon>
        <taxon>Neoteleostei</taxon>
        <taxon>Acanthomorphata</taxon>
        <taxon>Carangaria</taxon>
        <taxon>Pleuronectiformes</taxon>
        <taxon>Pleuronectoidei</taxon>
        <taxon>Pleuronectidae</taxon>
        <taxon>Pleuronectes</taxon>
    </lineage>
</organism>
<evidence type="ECO:0000313" key="2">
    <source>
        <dbReference type="Proteomes" id="UP001153269"/>
    </source>
</evidence>
<dbReference type="EMBL" id="CADEAL010003947">
    <property type="protein sequence ID" value="CAB1447478.1"/>
    <property type="molecule type" value="Genomic_DNA"/>
</dbReference>
<proteinExistence type="predicted"/>
<accession>A0A9N7Z3G9</accession>
<dbReference type="Proteomes" id="UP001153269">
    <property type="component" value="Unassembled WGS sequence"/>
</dbReference>
<dbReference type="AlphaFoldDB" id="A0A9N7Z3G9"/>
<gene>
    <name evidence="1" type="ORF">PLEPLA_LOCUS35169</name>
</gene>
<comment type="caution">
    <text evidence="1">The sequence shown here is derived from an EMBL/GenBank/DDBJ whole genome shotgun (WGS) entry which is preliminary data.</text>
</comment>
<name>A0A9N7Z3G9_PLEPL</name>